<accession>A0A3B3QPY3</accession>
<dbReference type="SMART" id="SM00313">
    <property type="entry name" value="PXA"/>
    <property type="match status" value="1"/>
</dbReference>
<feature type="transmembrane region" description="Helical" evidence="2">
    <location>
        <begin position="57"/>
        <end position="77"/>
    </location>
</feature>
<dbReference type="CDD" id="cd06878">
    <property type="entry name" value="PX_SNX25"/>
    <property type="match status" value="1"/>
</dbReference>
<dbReference type="SMART" id="SM00312">
    <property type="entry name" value="PX"/>
    <property type="match status" value="1"/>
</dbReference>
<dbReference type="GO" id="GO:0005768">
    <property type="term" value="C:endosome"/>
    <property type="evidence" value="ECO:0007669"/>
    <property type="project" value="TreeGrafter"/>
</dbReference>
<dbReference type="Pfam" id="PF00615">
    <property type="entry name" value="RGS"/>
    <property type="match status" value="1"/>
</dbReference>
<feature type="domain" description="RGS" evidence="3">
    <location>
        <begin position="414"/>
        <end position="528"/>
    </location>
</feature>
<dbReference type="InterPro" id="IPR016137">
    <property type="entry name" value="RGS"/>
</dbReference>
<evidence type="ECO:0000259" key="4">
    <source>
        <dbReference type="PROSITE" id="PS50195"/>
    </source>
</evidence>
<dbReference type="GO" id="GO:0035091">
    <property type="term" value="F:phosphatidylinositol binding"/>
    <property type="evidence" value="ECO:0007669"/>
    <property type="project" value="InterPro"/>
</dbReference>
<dbReference type="PROSITE" id="PS51207">
    <property type="entry name" value="PXA"/>
    <property type="match status" value="1"/>
</dbReference>
<dbReference type="PROSITE" id="PS50195">
    <property type="entry name" value="PX"/>
    <property type="match status" value="1"/>
</dbReference>
<dbReference type="GeneTree" id="ENSGT00950000182856"/>
<feature type="domain" description="PX" evidence="4">
    <location>
        <begin position="630"/>
        <end position="750"/>
    </location>
</feature>
<dbReference type="InterPro" id="IPR037899">
    <property type="entry name" value="SNX25_PX"/>
</dbReference>
<organism evidence="6 7">
    <name type="scientific">Paramormyrops kingsleyae</name>
    <dbReference type="NCBI Taxonomy" id="1676925"/>
    <lineage>
        <taxon>Eukaryota</taxon>
        <taxon>Metazoa</taxon>
        <taxon>Chordata</taxon>
        <taxon>Craniata</taxon>
        <taxon>Vertebrata</taxon>
        <taxon>Euteleostomi</taxon>
        <taxon>Actinopterygii</taxon>
        <taxon>Neopterygii</taxon>
        <taxon>Teleostei</taxon>
        <taxon>Osteoglossocephala</taxon>
        <taxon>Osteoglossomorpha</taxon>
        <taxon>Osteoglossiformes</taxon>
        <taxon>Mormyridae</taxon>
        <taxon>Paramormyrops</taxon>
    </lineage>
</organism>
<dbReference type="InterPro" id="IPR036305">
    <property type="entry name" value="RGS_sf"/>
</dbReference>
<dbReference type="AlphaFoldDB" id="A0A3B3QPY3"/>
<proteinExistence type="inferred from homology"/>
<evidence type="ECO:0000313" key="7">
    <source>
        <dbReference type="Proteomes" id="UP000261540"/>
    </source>
</evidence>
<dbReference type="Ensembl" id="ENSPKIT00000031973.1">
    <property type="protein sequence ID" value="ENSPKIP00000007904.1"/>
    <property type="gene ID" value="ENSPKIG00000023610.1"/>
</dbReference>
<dbReference type="Proteomes" id="UP000261540">
    <property type="component" value="Unplaced"/>
</dbReference>
<dbReference type="Pfam" id="PF00787">
    <property type="entry name" value="PX"/>
    <property type="match status" value="1"/>
</dbReference>
<evidence type="ECO:0000259" key="5">
    <source>
        <dbReference type="PROSITE" id="PS51207"/>
    </source>
</evidence>
<dbReference type="InterPro" id="IPR003114">
    <property type="entry name" value="Phox_assoc"/>
</dbReference>
<dbReference type="Gene3D" id="1.10.167.10">
    <property type="entry name" value="Regulator of G-protein Signalling 4, domain 2"/>
    <property type="match status" value="1"/>
</dbReference>
<keyword evidence="2" id="KW-1133">Transmembrane helix</keyword>
<keyword evidence="7" id="KW-1185">Reference proteome</keyword>
<dbReference type="PANTHER" id="PTHR22775">
    <property type="entry name" value="SORTING NEXIN"/>
    <property type="match status" value="1"/>
</dbReference>
<dbReference type="Pfam" id="PF08628">
    <property type="entry name" value="Nexin_C"/>
    <property type="match status" value="1"/>
</dbReference>
<keyword evidence="2" id="KW-0812">Transmembrane</keyword>
<dbReference type="SUPFAM" id="SSF64268">
    <property type="entry name" value="PX domain"/>
    <property type="match status" value="1"/>
</dbReference>
<evidence type="ECO:0000259" key="3">
    <source>
        <dbReference type="PROSITE" id="PS50132"/>
    </source>
</evidence>
<feature type="transmembrane region" description="Helical" evidence="2">
    <location>
        <begin position="26"/>
        <end position="45"/>
    </location>
</feature>
<dbReference type="Pfam" id="PF02194">
    <property type="entry name" value="PXA"/>
    <property type="match status" value="1"/>
</dbReference>
<keyword evidence="2" id="KW-0472">Membrane</keyword>
<sequence>MRPGGCISRRSSSASGAAPLGSPPRFFLFLTAFTLAAAVLFELGDGGLTVTLLFLKLFVYASFLAACLSLGTLGLLAKRDPFKITSFDTSRKTPTYLLDLLNKKMGHYSAPQSEPSQARRVVVSLNVDKALQEVFDYSYRDYVLSWYGSRSRDQGQLYLLLQQDFWTVVRQLRGRLAGVDVVRLLCGDVVRALHSHFCDLRAAGTGQEEPPRPFPLHPCLRSPNDELRFMRSCVHLLLLCLGPAHHTCSLRAALADILTTKVLCPLVEQLSDPDYINRTLLTQLEQREQLSERHRKAYTYAPSYEDFIKLIGSSSDIQFLKQLRYQIVVEIVQATTISSLPQLKKQRDSRGKETAAMKADLLRARNVKRYINQLTVAKRCCEARIRLLGGPDYELHEDGLTDELDGMRGQKILQFEEIMSSPMYRQQFHIYMERMDKRALISFWEQVEMLKTVSKSEVPQQVGDIYQKYFVESKEIPVEKALYKELQQTLVGNRGTGVIHRIQGDVYESLRERYYPSFLVSDLCERLLQPQEQHDSTQSSFEDNDEMVCDTGEELLDGLSEQVSYATSKLQQLHSKLEYKMQALGSIQNSPKPDKKIVCQLMEEIAAMEKVQSELQQHVSRTDWWCENLGRWRAIISSGELVEENGDQVPCFSLTVSLMEADEADGNHWVVSRKLNDFQILHRKLTECFPSLKKVQLPSLSKLPFKSIDLKFLEKSKGQLNAFLEKMLADERLCQSELLYAFLSPSPEHLKVIDIQNKTTFSLASFLERLPGDLFSHQETNTWQDETDDDNDFGCGDEVAEPCFMLIGEIFELRGMFKWVRKTLIALVQVTFGRTINKQIRDTASWMFSEQMLTCYINLFRDAFWPDGKLAEPEASRSDQERQETKERARQKLLDNIPEALQNLVGQQNARHGIIKIFNALQEANANKHLLYVSGGNFLTEPYLHVSCYKLLDSHLES</sequence>
<dbReference type="InterPro" id="IPR036871">
    <property type="entry name" value="PX_dom_sf"/>
</dbReference>
<dbReference type="Gene3D" id="3.30.1520.10">
    <property type="entry name" value="Phox-like domain"/>
    <property type="match status" value="1"/>
</dbReference>
<dbReference type="PANTHER" id="PTHR22775:SF48">
    <property type="entry name" value="SORTING NEXIN-25"/>
    <property type="match status" value="1"/>
</dbReference>
<dbReference type="InterPro" id="IPR044926">
    <property type="entry name" value="RGS_subdomain_2"/>
</dbReference>
<dbReference type="InterPro" id="IPR001683">
    <property type="entry name" value="PX_dom"/>
</dbReference>
<dbReference type="OrthoDB" id="120967at2759"/>
<evidence type="ECO:0000256" key="2">
    <source>
        <dbReference type="SAM" id="Phobius"/>
    </source>
</evidence>
<dbReference type="PROSITE" id="PS50132">
    <property type="entry name" value="RGS"/>
    <property type="match status" value="1"/>
</dbReference>
<name>A0A3B3QPY3_9TELE</name>
<reference evidence="6" key="1">
    <citation type="submission" date="2025-08" db="UniProtKB">
        <authorList>
            <consortium name="Ensembl"/>
        </authorList>
    </citation>
    <scope>IDENTIFICATION</scope>
</reference>
<feature type="domain" description="PXA" evidence="5">
    <location>
        <begin position="124"/>
        <end position="288"/>
    </location>
</feature>
<dbReference type="SUPFAM" id="SSF48097">
    <property type="entry name" value="Regulator of G-protein signaling, RGS"/>
    <property type="match status" value="1"/>
</dbReference>
<protein>
    <submittedName>
        <fullName evidence="6">Sorting nexin 25</fullName>
    </submittedName>
</protein>
<dbReference type="STRING" id="1676925.ENSPKIP00000007904"/>
<dbReference type="InterPro" id="IPR013937">
    <property type="entry name" value="Sorting_nexin_C"/>
</dbReference>
<comment type="similarity">
    <text evidence="1">Belongs to the sorting nexin family.</text>
</comment>
<reference evidence="6" key="2">
    <citation type="submission" date="2025-09" db="UniProtKB">
        <authorList>
            <consortium name="Ensembl"/>
        </authorList>
    </citation>
    <scope>IDENTIFICATION</scope>
</reference>
<dbReference type="SMART" id="SM00315">
    <property type="entry name" value="RGS"/>
    <property type="match status" value="1"/>
</dbReference>
<evidence type="ECO:0000256" key="1">
    <source>
        <dbReference type="ARBA" id="ARBA00010883"/>
    </source>
</evidence>
<evidence type="ECO:0000313" key="6">
    <source>
        <dbReference type="Ensembl" id="ENSPKIP00000007904.1"/>
    </source>
</evidence>